<protein>
    <submittedName>
        <fullName evidence="5">HlyD family secretion protein</fullName>
    </submittedName>
</protein>
<dbReference type="PANTHER" id="PTHR32347">
    <property type="entry name" value="EFFLUX SYSTEM COMPONENT YKNX-RELATED"/>
    <property type="match status" value="1"/>
</dbReference>
<dbReference type="Pfam" id="PF00364">
    <property type="entry name" value="Biotin_lipoyl"/>
    <property type="match status" value="1"/>
</dbReference>
<comment type="caution">
    <text evidence="5">The sequence shown here is derived from an EMBL/GenBank/DDBJ whole genome shotgun (WGS) entry which is preliminary data.</text>
</comment>
<evidence type="ECO:0000313" key="5">
    <source>
        <dbReference type="EMBL" id="VVC02785.1"/>
    </source>
</evidence>
<dbReference type="InterPro" id="IPR011053">
    <property type="entry name" value="Single_hybrid_motif"/>
</dbReference>
<organism evidence="5 6">
    <name type="scientific">Candidatus Bilamarchaeum dharawalense</name>
    <dbReference type="NCBI Taxonomy" id="2885759"/>
    <lineage>
        <taxon>Archaea</taxon>
        <taxon>Candidatus Micrarchaeota</taxon>
        <taxon>Candidatus Micrarchaeia</taxon>
        <taxon>Candidatus Anstonellales</taxon>
        <taxon>Candidatus Bilamarchaeaceae</taxon>
        <taxon>Candidatus Bilamarchaeum</taxon>
    </lineage>
</organism>
<evidence type="ECO:0000313" key="6">
    <source>
        <dbReference type="Proteomes" id="UP000789941"/>
    </source>
</evidence>
<proteinExistence type="predicted"/>
<keyword evidence="3" id="KW-1133">Transmembrane helix</keyword>
<comment type="subcellular location">
    <subcellularLocation>
        <location evidence="1">Cell envelope</location>
    </subcellularLocation>
</comment>
<dbReference type="InterPro" id="IPR050465">
    <property type="entry name" value="UPF0194_transport"/>
</dbReference>
<reference evidence="5 6" key="1">
    <citation type="submission" date="2019-08" db="EMBL/GenBank/DDBJ databases">
        <authorList>
            <person name="Vazquez-Campos X."/>
        </authorList>
    </citation>
    <scope>NUCLEOTIDE SEQUENCE [LARGE SCALE GENOMIC DNA]</scope>
    <source>
        <strain evidence="5">LFW-283_2</strain>
    </source>
</reference>
<dbReference type="SUPFAM" id="SSF51230">
    <property type="entry name" value="Single hybrid motif"/>
    <property type="match status" value="1"/>
</dbReference>
<feature type="transmembrane region" description="Helical" evidence="3">
    <location>
        <begin position="28"/>
        <end position="48"/>
    </location>
</feature>
<dbReference type="EMBL" id="CABMJJ010000003">
    <property type="protein sequence ID" value="VVC02785.1"/>
    <property type="molecule type" value="Genomic_DNA"/>
</dbReference>
<dbReference type="Proteomes" id="UP000789941">
    <property type="component" value="Unassembled WGS sequence"/>
</dbReference>
<evidence type="ECO:0000256" key="1">
    <source>
        <dbReference type="ARBA" id="ARBA00004196"/>
    </source>
</evidence>
<dbReference type="AlphaFoldDB" id="A0A5E4LL98"/>
<keyword evidence="3" id="KW-0472">Membrane</keyword>
<sequence>MTKETEVQKPEHGEGKKHIIHRVRGHPLFLDVLFIIALASAAFGFLYWQDIQGKVYIEKAEITAPIISIGPATPGVLEKFYVSEGDMVSKSQVLAEVGGKKLTAETSGIIIGIKNTPGQIVTSQDPVVKMINPQEMRVIGRLQEDKGLKDIVPGQKVMFMVDAFPQKEYHGVVDSVGMTARQSDIVFSISDKREEREFEVRVLFDTKAYPELKNGMSAKMWVYK</sequence>
<keyword evidence="2" id="KW-0175">Coiled coil</keyword>
<evidence type="ECO:0000256" key="3">
    <source>
        <dbReference type="SAM" id="Phobius"/>
    </source>
</evidence>
<dbReference type="InterPro" id="IPR000089">
    <property type="entry name" value="Biotin_lipoyl"/>
</dbReference>
<evidence type="ECO:0000259" key="4">
    <source>
        <dbReference type="Pfam" id="PF00364"/>
    </source>
</evidence>
<gene>
    <name evidence="5" type="ORF">LFW2832_01231</name>
</gene>
<dbReference type="Gene3D" id="2.40.30.170">
    <property type="match status" value="1"/>
</dbReference>
<keyword evidence="3" id="KW-0812">Transmembrane</keyword>
<feature type="domain" description="Lipoyl-binding" evidence="4">
    <location>
        <begin position="62"/>
        <end position="130"/>
    </location>
</feature>
<accession>A0A5E4LL98</accession>
<evidence type="ECO:0000256" key="2">
    <source>
        <dbReference type="ARBA" id="ARBA00023054"/>
    </source>
</evidence>
<dbReference type="PANTHER" id="PTHR32347:SF14">
    <property type="entry name" value="EFFLUX SYSTEM COMPONENT YKNX-RELATED"/>
    <property type="match status" value="1"/>
</dbReference>
<dbReference type="Gene3D" id="2.40.50.100">
    <property type="match status" value="1"/>
</dbReference>
<name>A0A5E4LL98_9ARCH</name>